<dbReference type="FunFam" id="2.160.10.10:FF:000008">
    <property type="entry name" value="Maltose O-acetyltransferase"/>
    <property type="match status" value="1"/>
</dbReference>
<dbReference type="Gene3D" id="2.160.10.10">
    <property type="entry name" value="Hexapeptide repeat proteins"/>
    <property type="match status" value="1"/>
</dbReference>
<evidence type="ECO:0000256" key="1">
    <source>
        <dbReference type="ARBA" id="ARBA00007274"/>
    </source>
</evidence>
<dbReference type="PANTHER" id="PTHR43017">
    <property type="entry name" value="GALACTOSIDE O-ACETYLTRANSFERASE"/>
    <property type="match status" value="1"/>
</dbReference>
<dbReference type="SUPFAM" id="SSF51161">
    <property type="entry name" value="Trimeric LpxA-like enzymes"/>
    <property type="match status" value="1"/>
</dbReference>
<protein>
    <recommendedName>
        <fullName evidence="5">Acetyltransferase</fullName>
        <ecNumber evidence="5">2.3.1.-</ecNumber>
    </recommendedName>
</protein>
<comment type="caution">
    <text evidence="7">The sequence shown here is derived from an EMBL/GenBank/DDBJ whole genome shotgun (WGS) entry which is preliminary data.</text>
</comment>
<dbReference type="InterPro" id="IPR001451">
    <property type="entry name" value="Hexapep"/>
</dbReference>
<dbReference type="CDD" id="cd03357">
    <property type="entry name" value="LbH_MAT_GAT"/>
    <property type="match status" value="1"/>
</dbReference>
<dbReference type="Pfam" id="PF12464">
    <property type="entry name" value="Mac"/>
    <property type="match status" value="1"/>
</dbReference>
<dbReference type="Proteomes" id="UP000030539">
    <property type="component" value="Unassembled WGS sequence"/>
</dbReference>
<feature type="domain" description="Maltose/galactoside acetyltransferase" evidence="6">
    <location>
        <begin position="6"/>
        <end position="60"/>
    </location>
</feature>
<accession>A0A0A2Y2U2</accession>
<dbReference type="GO" id="GO:0008870">
    <property type="term" value="F:galactoside O-acetyltransferase activity"/>
    <property type="evidence" value="ECO:0007669"/>
    <property type="project" value="TreeGrafter"/>
</dbReference>
<dbReference type="SMART" id="SM01266">
    <property type="entry name" value="Mac"/>
    <property type="match status" value="1"/>
</dbReference>
<dbReference type="Pfam" id="PF00132">
    <property type="entry name" value="Hexapep"/>
    <property type="match status" value="1"/>
</dbReference>
<dbReference type="EMBL" id="JPXX01000018">
    <property type="protein sequence ID" value="KGQ37447.1"/>
    <property type="molecule type" value="Genomic_DNA"/>
</dbReference>
<evidence type="ECO:0000259" key="6">
    <source>
        <dbReference type="SMART" id="SM01266"/>
    </source>
</evidence>
<name>A0A0A2Y2U2_9PAST</name>
<keyword evidence="3" id="KW-0677">Repeat</keyword>
<evidence type="ECO:0000313" key="7">
    <source>
        <dbReference type="EMBL" id="KGQ37447.1"/>
    </source>
</evidence>
<dbReference type="PANTHER" id="PTHR43017:SF1">
    <property type="entry name" value="ACETYLTRANSFERASE YJL218W-RELATED"/>
    <property type="match status" value="1"/>
</dbReference>
<dbReference type="RefSeq" id="WP_039173249.1">
    <property type="nucleotide sequence ID" value="NZ_JPXX01000018.1"/>
</dbReference>
<dbReference type="InterPro" id="IPR039369">
    <property type="entry name" value="LacA-like"/>
</dbReference>
<keyword evidence="4 5" id="KW-0012">Acyltransferase</keyword>
<reference evidence="7 8" key="1">
    <citation type="submission" date="2014-08" db="EMBL/GenBank/DDBJ databases">
        <title>Chaperone-usher fimbriae in a diverse selection of Gallibacterium genomes.</title>
        <authorList>
            <person name="Kudirkiene E."/>
            <person name="Bager R.J."/>
            <person name="Johnson T.J."/>
            <person name="Bojesen A.M."/>
        </authorList>
    </citation>
    <scope>NUCLEOTIDE SEQUENCE [LARGE SCALE GENOMIC DNA]</scope>
    <source>
        <strain evidence="7 8">CCM5974</strain>
    </source>
</reference>
<dbReference type="STRING" id="155515.JP36_06780"/>
<gene>
    <name evidence="7" type="ORF">JP36_06780</name>
</gene>
<evidence type="ECO:0000256" key="3">
    <source>
        <dbReference type="ARBA" id="ARBA00022737"/>
    </source>
</evidence>
<evidence type="ECO:0000313" key="8">
    <source>
        <dbReference type="Proteomes" id="UP000030539"/>
    </source>
</evidence>
<dbReference type="eggNOG" id="COG0110">
    <property type="taxonomic scope" value="Bacteria"/>
</dbReference>
<evidence type="ECO:0000256" key="2">
    <source>
        <dbReference type="ARBA" id="ARBA00022679"/>
    </source>
</evidence>
<dbReference type="AlphaFoldDB" id="A0A0A2Y2U2"/>
<evidence type="ECO:0000256" key="4">
    <source>
        <dbReference type="ARBA" id="ARBA00023315"/>
    </source>
</evidence>
<dbReference type="InterPro" id="IPR011004">
    <property type="entry name" value="Trimer_LpxA-like_sf"/>
</dbReference>
<evidence type="ECO:0000256" key="5">
    <source>
        <dbReference type="RuleBase" id="RU367021"/>
    </source>
</evidence>
<sequence>MSLSEKEKMAAKLPHFPYDPELIRLRQQSKQILFQLNYQLSPIDPQRKTLLKRLLGKSGDNLHINSPFFCDYGFNIEVGNNFFANYQCTILDSGKVSIGDNVMFAPNVSLYTVGHPLHYQQRNQGYEQAKEIIIEDNVWIGGNCVILGGVTIGENSVIGAGSVVTKSIPPNSLAFGNPCRVIREINEQDRKHYQELLDRTV</sequence>
<dbReference type="EC" id="2.3.1.-" evidence="5"/>
<keyword evidence="2 5" id="KW-0808">Transferase</keyword>
<proteinExistence type="inferred from homology"/>
<organism evidence="7 8">
    <name type="scientific">Gallibacterium genomosp. 1</name>
    <dbReference type="NCBI Taxonomy" id="155515"/>
    <lineage>
        <taxon>Bacteria</taxon>
        <taxon>Pseudomonadati</taxon>
        <taxon>Pseudomonadota</taxon>
        <taxon>Gammaproteobacteria</taxon>
        <taxon>Pasteurellales</taxon>
        <taxon>Pasteurellaceae</taxon>
        <taxon>Gallibacterium</taxon>
    </lineage>
</organism>
<comment type="similarity">
    <text evidence="1 5">Belongs to the transferase hexapeptide repeat family.</text>
</comment>
<dbReference type="InterPro" id="IPR024688">
    <property type="entry name" value="Mac_dom"/>
</dbReference>